<evidence type="ECO:0000313" key="6">
    <source>
        <dbReference type="Proteomes" id="UP000094020"/>
    </source>
</evidence>
<keyword evidence="2" id="KW-1133">Transmembrane helix</keyword>
<evidence type="ECO:0000256" key="1">
    <source>
        <dbReference type="SAM" id="MobiDB-lite"/>
    </source>
</evidence>
<dbReference type="RefSeq" id="XP_019014035.1">
    <property type="nucleotide sequence ID" value="XM_019151897.1"/>
</dbReference>
<reference evidence="4" key="1">
    <citation type="submission" date="2013-07" db="EMBL/GenBank/DDBJ databases">
        <title>The Genome Sequence of Cryptococcus pinus CBS10737.</title>
        <authorList>
            <consortium name="The Broad Institute Genome Sequencing Platform"/>
            <person name="Cuomo C."/>
            <person name="Litvintseva A."/>
            <person name="Chen Y."/>
            <person name="Heitman J."/>
            <person name="Sun S."/>
            <person name="Springer D."/>
            <person name="Dromer F."/>
            <person name="Young S.K."/>
            <person name="Zeng Q."/>
            <person name="Gargeya S."/>
            <person name="Fitzgerald M."/>
            <person name="Abouelleil A."/>
            <person name="Alvarado L."/>
            <person name="Berlin A.M."/>
            <person name="Chapman S.B."/>
            <person name="Dewar J."/>
            <person name="Goldberg J."/>
            <person name="Griggs A."/>
            <person name="Gujja S."/>
            <person name="Hansen M."/>
            <person name="Howarth C."/>
            <person name="Imamovic A."/>
            <person name="Larimer J."/>
            <person name="McCowan C."/>
            <person name="Murphy C."/>
            <person name="Pearson M."/>
            <person name="Priest M."/>
            <person name="Roberts A."/>
            <person name="Saif S."/>
            <person name="Shea T."/>
            <person name="Sykes S."/>
            <person name="Wortman J."/>
            <person name="Nusbaum C."/>
            <person name="Birren B."/>
        </authorList>
    </citation>
    <scope>NUCLEOTIDE SEQUENCE [LARGE SCALE GENOMIC DNA]</scope>
    <source>
        <strain evidence="4">CBS 10737</strain>
    </source>
</reference>
<feature type="chain" id="PRO_5008628481" evidence="3">
    <location>
        <begin position="19"/>
        <end position="320"/>
    </location>
</feature>
<dbReference type="KEGG" id="kpin:30168481"/>
<keyword evidence="6" id="KW-1185">Reference proteome</keyword>
<organism evidence="4">
    <name type="scientific">Kwoniella pini CBS 10737</name>
    <dbReference type="NCBI Taxonomy" id="1296096"/>
    <lineage>
        <taxon>Eukaryota</taxon>
        <taxon>Fungi</taxon>
        <taxon>Dikarya</taxon>
        <taxon>Basidiomycota</taxon>
        <taxon>Agaricomycotina</taxon>
        <taxon>Tremellomycetes</taxon>
        <taxon>Tremellales</taxon>
        <taxon>Cryptococcaceae</taxon>
        <taxon>Kwoniella</taxon>
    </lineage>
</organism>
<evidence type="ECO:0000313" key="5">
    <source>
        <dbReference type="EMBL" id="WWC67303.1"/>
    </source>
</evidence>
<feature type="signal peptide" evidence="3">
    <location>
        <begin position="1"/>
        <end position="18"/>
    </location>
</feature>
<gene>
    <name evidence="4" type="ORF">I206_00112</name>
    <name evidence="5" type="ORF">I206_101211</name>
</gene>
<dbReference type="EMBL" id="KI894007">
    <property type="protein sequence ID" value="OCF52816.1"/>
    <property type="molecule type" value="Genomic_DNA"/>
</dbReference>
<dbReference type="GeneID" id="30168481"/>
<dbReference type="AlphaFoldDB" id="A0A1B9IB83"/>
<keyword evidence="2" id="KW-0812">Transmembrane</keyword>
<keyword evidence="2" id="KW-0472">Membrane</keyword>
<feature type="region of interest" description="Disordered" evidence="1">
    <location>
        <begin position="265"/>
        <end position="320"/>
    </location>
</feature>
<accession>A0A1B9IB83</accession>
<sequence length="320" mass="36534">MKISSIAMFAALVASASAKPIRVYALSSEPLPPVEEISYRINAESEPLDEIKTLPFLPFEHSSMHKPCHGKSQISSFKSLLVKLGFVEPDLQSKEKKMEDIHETLFEHFKGQIENVENKIIPLLESGSVKILPFEKFSEDDEMKLPNEIQQEEMKWWRHLEEDKWIVRQGVKGEWRLPNSEELPPIEIQHQSSHHHHGHQHGHGFMANTIPGRLHKALGNLKPIESIVLAFVIGAGLGSIIHFFFMLFLLTFRYFKAGCPSKEERRSRRLARKEARKAKKAERRGLILSSNSIQGQDGEEEELLPAYEGNGFTDEKTQQA</sequence>
<reference evidence="5" key="4">
    <citation type="submission" date="2024-02" db="EMBL/GenBank/DDBJ databases">
        <title>Comparative genomics of Cryptococcus and Kwoniella reveals pathogenesis evolution and contrasting modes of karyotype evolution via chromosome fusion or intercentromeric recombination.</title>
        <authorList>
            <person name="Coelho M.A."/>
            <person name="David-Palma M."/>
            <person name="Shea T."/>
            <person name="Bowers K."/>
            <person name="McGinley-Smith S."/>
            <person name="Mohammad A.W."/>
            <person name="Gnirke A."/>
            <person name="Yurkov A.M."/>
            <person name="Nowrousian M."/>
            <person name="Sun S."/>
            <person name="Cuomo C.A."/>
            <person name="Heitman J."/>
        </authorList>
    </citation>
    <scope>NUCLEOTIDE SEQUENCE</scope>
    <source>
        <strain evidence="5">CBS 10737</strain>
    </source>
</reference>
<evidence type="ECO:0000313" key="4">
    <source>
        <dbReference type="EMBL" id="OCF52816.1"/>
    </source>
</evidence>
<feature type="compositionally biased region" description="Basic residues" evidence="1">
    <location>
        <begin position="267"/>
        <end position="282"/>
    </location>
</feature>
<name>A0A1B9IB83_9TREE</name>
<dbReference type="Proteomes" id="UP000094020">
    <property type="component" value="Chromosome 1"/>
</dbReference>
<reference evidence="5" key="2">
    <citation type="submission" date="2013-07" db="EMBL/GenBank/DDBJ databases">
        <authorList>
            <consortium name="The Broad Institute Genome Sequencing Platform"/>
            <person name="Cuomo C."/>
            <person name="Litvintseva A."/>
            <person name="Chen Y."/>
            <person name="Heitman J."/>
            <person name="Sun S."/>
            <person name="Springer D."/>
            <person name="Dromer F."/>
            <person name="Young S.K."/>
            <person name="Zeng Q."/>
            <person name="Gargeya S."/>
            <person name="Fitzgerald M."/>
            <person name="Abouelleil A."/>
            <person name="Alvarado L."/>
            <person name="Berlin A.M."/>
            <person name="Chapman S.B."/>
            <person name="Dewar J."/>
            <person name="Goldberg J."/>
            <person name="Griggs A."/>
            <person name="Gujja S."/>
            <person name="Hansen M."/>
            <person name="Howarth C."/>
            <person name="Imamovic A."/>
            <person name="Larimer J."/>
            <person name="McCowan C."/>
            <person name="Murphy C."/>
            <person name="Pearson M."/>
            <person name="Priest M."/>
            <person name="Roberts A."/>
            <person name="Saif S."/>
            <person name="Shea T."/>
            <person name="Sykes S."/>
            <person name="Wortman J."/>
            <person name="Nusbaum C."/>
            <person name="Birren B."/>
        </authorList>
    </citation>
    <scope>NUCLEOTIDE SEQUENCE</scope>
    <source>
        <strain evidence="5">CBS 10737</strain>
    </source>
</reference>
<protein>
    <submittedName>
        <fullName evidence="4">Uncharacterized protein</fullName>
    </submittedName>
</protein>
<feature type="transmembrane region" description="Helical" evidence="2">
    <location>
        <begin position="227"/>
        <end position="252"/>
    </location>
</feature>
<evidence type="ECO:0000256" key="2">
    <source>
        <dbReference type="SAM" id="Phobius"/>
    </source>
</evidence>
<keyword evidence="3" id="KW-0732">Signal</keyword>
<evidence type="ECO:0000256" key="3">
    <source>
        <dbReference type="SAM" id="SignalP"/>
    </source>
</evidence>
<reference evidence="4" key="3">
    <citation type="submission" date="2016-07" db="EMBL/GenBank/DDBJ databases">
        <title>Evolution of pathogenesis and genome organization in the Tremellales.</title>
        <authorList>
            <person name="Cuomo C."/>
            <person name="Litvintseva A."/>
            <person name="Heitman J."/>
            <person name="Chen Y."/>
            <person name="Sun S."/>
            <person name="Springer D."/>
            <person name="Dromer F."/>
            <person name="Young S."/>
            <person name="Zeng Q."/>
            <person name="Chapman S."/>
            <person name="Gujja S."/>
            <person name="Saif S."/>
            <person name="Birren B."/>
        </authorList>
    </citation>
    <scope>NUCLEOTIDE SEQUENCE</scope>
    <source>
        <strain evidence="4">CBS 10737</strain>
    </source>
</reference>
<dbReference type="OrthoDB" id="2565017at2759"/>
<dbReference type="EMBL" id="CP144519">
    <property type="protein sequence ID" value="WWC67303.1"/>
    <property type="molecule type" value="Genomic_DNA"/>
</dbReference>
<proteinExistence type="predicted"/>